<proteinExistence type="predicted"/>
<feature type="compositionally biased region" description="Low complexity" evidence="1">
    <location>
        <begin position="327"/>
        <end position="341"/>
    </location>
</feature>
<feature type="transmembrane region" description="Helical" evidence="2">
    <location>
        <begin position="221"/>
        <end position="242"/>
    </location>
</feature>
<feature type="region of interest" description="Disordered" evidence="1">
    <location>
        <begin position="326"/>
        <end position="353"/>
    </location>
</feature>
<organism evidence="3 4">
    <name type="scientific">Maudiozyma exigua</name>
    <name type="common">Yeast</name>
    <name type="synonym">Kazachstania exigua</name>
    <dbReference type="NCBI Taxonomy" id="34358"/>
    <lineage>
        <taxon>Eukaryota</taxon>
        <taxon>Fungi</taxon>
        <taxon>Dikarya</taxon>
        <taxon>Ascomycota</taxon>
        <taxon>Saccharomycotina</taxon>
        <taxon>Saccharomycetes</taxon>
        <taxon>Saccharomycetales</taxon>
        <taxon>Saccharomycetaceae</taxon>
        <taxon>Maudiozyma</taxon>
    </lineage>
</organism>
<dbReference type="OrthoDB" id="15595at2759"/>
<evidence type="ECO:0000313" key="4">
    <source>
        <dbReference type="Proteomes" id="UP000750334"/>
    </source>
</evidence>
<dbReference type="EMBL" id="PUHR01000192">
    <property type="protein sequence ID" value="KAG0659436.1"/>
    <property type="molecule type" value="Genomic_DNA"/>
</dbReference>
<name>A0A9P6W1B1_MAUEX</name>
<dbReference type="PANTHER" id="PTHR28297">
    <property type="entry name" value="FUNGAL PROTEIN"/>
    <property type="match status" value="1"/>
</dbReference>
<dbReference type="PANTHER" id="PTHR28297:SF1">
    <property type="entry name" value="FUNGAL PROTEIN"/>
    <property type="match status" value="1"/>
</dbReference>
<feature type="transmembrane region" description="Helical" evidence="2">
    <location>
        <begin position="50"/>
        <end position="73"/>
    </location>
</feature>
<feature type="transmembrane region" description="Helical" evidence="2">
    <location>
        <begin position="178"/>
        <end position="201"/>
    </location>
</feature>
<reference evidence="3 4" key="1">
    <citation type="submission" date="2020-11" db="EMBL/GenBank/DDBJ databases">
        <title>Kefir isolates.</title>
        <authorList>
            <person name="Marcisauskas S."/>
            <person name="Kim Y."/>
            <person name="Blasche S."/>
        </authorList>
    </citation>
    <scope>NUCLEOTIDE SEQUENCE [LARGE SCALE GENOMIC DNA]</scope>
    <source>
        <strain evidence="3 4">OG2</strain>
    </source>
</reference>
<keyword evidence="4" id="KW-1185">Reference proteome</keyword>
<evidence type="ECO:0000313" key="3">
    <source>
        <dbReference type="EMBL" id="KAG0659436.1"/>
    </source>
</evidence>
<evidence type="ECO:0000256" key="2">
    <source>
        <dbReference type="SAM" id="Phobius"/>
    </source>
</evidence>
<feature type="transmembrane region" description="Helical" evidence="2">
    <location>
        <begin position="85"/>
        <end position="106"/>
    </location>
</feature>
<gene>
    <name evidence="3" type="ORF">C6P45_001849</name>
</gene>
<dbReference type="AlphaFoldDB" id="A0A9P6W1B1"/>
<feature type="transmembrane region" description="Helical" evidence="2">
    <location>
        <begin position="6"/>
        <end position="29"/>
    </location>
</feature>
<sequence length="353" mass="40898">MIPLFIKYPLIFSIVYLFLYQGLGSAIIGGGSEFGIAYGMYQKSPHLVTLWAFPNTLSGDCALTLFIQVGVTWVVEELMVGYDDYINNTFEFPLWFVNFWYNLIIVKRNKFSRYMQWYFEINTGVMRHRDDNKYSNNKDIDLPKMSLLKFWRNHVVKYPNEKLYFNIIEWLIRKVIRAMLFAVALFIFVWPICMGIFASIGKKINNHDRYFNNYPEPQLMKLSYGAVVGFITTPCAVAVIVLRNRIYERVIRDNSFIFKVNTNDSTHIINFSMPNNVEQVPSQLYVGPPLEEHEHEQEQSDCDSNTGILPRALNNDEADNINEKIVRSSSSATNSRSVTSSLPKSLMNHSVHS</sequence>
<feature type="region of interest" description="Disordered" evidence="1">
    <location>
        <begin position="291"/>
        <end position="310"/>
    </location>
</feature>
<protein>
    <submittedName>
        <fullName evidence="3">Uncharacterized protein</fullName>
    </submittedName>
</protein>
<dbReference type="Pfam" id="PF10445">
    <property type="entry name" value="DUF2456"/>
    <property type="match status" value="1"/>
</dbReference>
<keyword evidence="2" id="KW-0812">Transmembrane</keyword>
<keyword evidence="2" id="KW-0472">Membrane</keyword>
<keyword evidence="2" id="KW-1133">Transmembrane helix</keyword>
<evidence type="ECO:0000256" key="1">
    <source>
        <dbReference type="SAM" id="MobiDB-lite"/>
    </source>
</evidence>
<accession>A0A9P6W1B1</accession>
<dbReference type="Proteomes" id="UP000750334">
    <property type="component" value="Unassembled WGS sequence"/>
</dbReference>
<dbReference type="InterPro" id="IPR018852">
    <property type="entry name" value="DUF2456"/>
</dbReference>
<comment type="caution">
    <text evidence="3">The sequence shown here is derived from an EMBL/GenBank/DDBJ whole genome shotgun (WGS) entry which is preliminary data.</text>
</comment>